<keyword evidence="4" id="KW-0274">FAD</keyword>
<feature type="domain" description="FAD-binding PCMH-type" evidence="6">
    <location>
        <begin position="313"/>
        <end position="485"/>
    </location>
</feature>
<protein>
    <recommendedName>
        <fullName evidence="6">FAD-binding PCMH-type domain-containing protein</fullName>
    </recommendedName>
</protein>
<reference evidence="8" key="1">
    <citation type="submission" date="2020-06" db="EMBL/GenBank/DDBJ databases">
        <title>A chromosome-scale genome assembly of Talaromyces rugulosus W13939.</title>
        <authorList>
            <person name="Wang B."/>
            <person name="Guo L."/>
            <person name="Ye K."/>
            <person name="Wang L."/>
        </authorList>
    </citation>
    <scope>NUCLEOTIDE SEQUENCE [LARGE SCALE GENOMIC DNA]</scope>
    <source>
        <strain evidence="8">W13939</strain>
    </source>
</reference>
<dbReference type="PROSITE" id="PS51387">
    <property type="entry name" value="FAD_PCMH"/>
    <property type="match status" value="1"/>
</dbReference>
<dbReference type="Gene3D" id="3.30.465.10">
    <property type="match status" value="1"/>
</dbReference>
<dbReference type="PANTHER" id="PTHR42973:SF9">
    <property type="entry name" value="FAD-BINDING PCMH-TYPE DOMAIN-CONTAINING PROTEIN-RELATED"/>
    <property type="match status" value="1"/>
</dbReference>
<dbReference type="SUPFAM" id="SSF56176">
    <property type="entry name" value="FAD-binding/transporter-associated domain-like"/>
    <property type="match status" value="1"/>
</dbReference>
<dbReference type="EMBL" id="CP055903">
    <property type="protein sequence ID" value="QKX64761.1"/>
    <property type="molecule type" value="Genomic_DNA"/>
</dbReference>
<organism evidence="7 8">
    <name type="scientific">Talaromyces rugulosus</name>
    <name type="common">Penicillium rugulosum</name>
    <dbReference type="NCBI Taxonomy" id="121627"/>
    <lineage>
        <taxon>Eukaryota</taxon>
        <taxon>Fungi</taxon>
        <taxon>Dikarya</taxon>
        <taxon>Ascomycota</taxon>
        <taxon>Pezizomycotina</taxon>
        <taxon>Eurotiomycetes</taxon>
        <taxon>Eurotiomycetidae</taxon>
        <taxon>Eurotiales</taxon>
        <taxon>Trichocomaceae</taxon>
        <taxon>Talaromyces</taxon>
        <taxon>Talaromyces sect. Islandici</taxon>
    </lineage>
</organism>
<dbReference type="GO" id="GO:0071949">
    <property type="term" value="F:FAD binding"/>
    <property type="evidence" value="ECO:0007669"/>
    <property type="project" value="InterPro"/>
</dbReference>
<name>A0A7H8RG74_TALRU</name>
<keyword evidence="8" id="KW-1185">Reference proteome</keyword>
<dbReference type="KEGG" id="trg:TRUGW13939_11937"/>
<keyword evidence="3" id="KW-0285">Flavoprotein</keyword>
<gene>
    <name evidence="7" type="ORF">TRUGW13939_11937</name>
</gene>
<dbReference type="RefSeq" id="XP_035350934.1">
    <property type="nucleotide sequence ID" value="XM_035495041.1"/>
</dbReference>
<keyword evidence="5" id="KW-0560">Oxidoreductase</keyword>
<evidence type="ECO:0000256" key="4">
    <source>
        <dbReference type="ARBA" id="ARBA00022827"/>
    </source>
</evidence>
<dbReference type="GeneID" id="55999413"/>
<evidence type="ECO:0000256" key="2">
    <source>
        <dbReference type="ARBA" id="ARBA00005466"/>
    </source>
</evidence>
<proteinExistence type="inferred from homology"/>
<dbReference type="Proteomes" id="UP000509510">
    <property type="component" value="Chromosome VI"/>
</dbReference>
<dbReference type="Pfam" id="PF01565">
    <property type="entry name" value="FAD_binding_4"/>
    <property type="match status" value="1"/>
</dbReference>
<comment type="cofactor">
    <cofactor evidence="1">
        <name>FAD</name>
        <dbReference type="ChEBI" id="CHEBI:57692"/>
    </cofactor>
</comment>
<comment type="similarity">
    <text evidence="2">Belongs to the oxygen-dependent FAD-linked oxidoreductase family.</text>
</comment>
<dbReference type="GO" id="GO:0016491">
    <property type="term" value="F:oxidoreductase activity"/>
    <property type="evidence" value="ECO:0007669"/>
    <property type="project" value="UniProtKB-KW"/>
</dbReference>
<evidence type="ECO:0000256" key="1">
    <source>
        <dbReference type="ARBA" id="ARBA00001974"/>
    </source>
</evidence>
<dbReference type="InterPro" id="IPR050416">
    <property type="entry name" value="FAD-linked_Oxidoreductase"/>
</dbReference>
<sequence length="623" mass="68463">MTNKSPVPPKAPSTDTIIRQIVNHQGDERFFEYSGVEEHTALIIYNALQKCNEGRPYRCGWNSLLKVFSVVAMVTEIHEFPGSWMTSTLVDMGIAGFLTRQEATRDLLFLHSPKSSTFTGQYQASHKEPDYTIKPLHAILPTVVFETGWSESAARLREDMRLWLVGGRPAVQLVFLIKFKRSSNGRVGCFIEQFELDSNGDIRLIQAETVFPAPANAAQQTMAITKRQIWGAHLPAGQNPDASFDMSVDIFRDSARSYTTLYYLKTMKNCSAVNPIAQYNTEITMTGNVDIRATLAPKLSSDANIFLAGDTEFPNATARWSQYKSPGFTAVVEVATEGDVVETVISLTFVHEKVLTQSNGIQIKSKRLDSVNISDEGDIATCGGGIIGKTLVDAVESREANCMIVAGRCEITSLLGPGLGGGHGFLQGKDGLISDQFVSARIVLADGSIKGISADSGDPDLGWVIQGAGHNFGLVTSISVKIYDIEEGDVWSHRSYTFALDKAEPLYELVNKLWPDGTTPSHLTNFSFRMLKCPVVEPSYSQQFDDIGPTSIQSGSGPFNELSKMTGLDESAPASKKIGLSYIRFPVNVRNYNIKAQREAFDIFTSVTKENPEFAHFFFMSEG</sequence>
<dbReference type="InterPro" id="IPR036318">
    <property type="entry name" value="FAD-bd_PCMH-like_sf"/>
</dbReference>
<evidence type="ECO:0000313" key="7">
    <source>
        <dbReference type="EMBL" id="QKX64761.1"/>
    </source>
</evidence>
<dbReference type="InterPro" id="IPR016166">
    <property type="entry name" value="FAD-bd_PCMH"/>
</dbReference>
<accession>A0A7H8RG74</accession>
<dbReference type="OrthoDB" id="76567at2759"/>
<dbReference type="InterPro" id="IPR006094">
    <property type="entry name" value="Oxid_FAD_bind_N"/>
</dbReference>
<dbReference type="AlphaFoldDB" id="A0A7H8RG74"/>
<evidence type="ECO:0000313" key="8">
    <source>
        <dbReference type="Proteomes" id="UP000509510"/>
    </source>
</evidence>
<evidence type="ECO:0000259" key="6">
    <source>
        <dbReference type="PROSITE" id="PS51387"/>
    </source>
</evidence>
<evidence type="ECO:0000256" key="3">
    <source>
        <dbReference type="ARBA" id="ARBA00022630"/>
    </source>
</evidence>
<evidence type="ECO:0000256" key="5">
    <source>
        <dbReference type="ARBA" id="ARBA00023002"/>
    </source>
</evidence>
<dbReference type="PANTHER" id="PTHR42973">
    <property type="entry name" value="BINDING OXIDOREDUCTASE, PUTATIVE (AFU_ORTHOLOGUE AFUA_1G17690)-RELATED"/>
    <property type="match status" value="1"/>
</dbReference>
<dbReference type="InterPro" id="IPR016169">
    <property type="entry name" value="FAD-bd_PCMH_sub2"/>
</dbReference>